<dbReference type="Pfam" id="PF06089">
    <property type="entry name" value="Asparaginase_II"/>
    <property type="match status" value="1"/>
</dbReference>
<reference evidence="1 2" key="1">
    <citation type="submission" date="2016-10" db="EMBL/GenBank/DDBJ databases">
        <authorList>
            <person name="de Groot N.N."/>
        </authorList>
    </citation>
    <scope>NUCLEOTIDE SEQUENCE [LARGE SCALE GENOMIC DNA]</scope>
    <source>
        <strain evidence="1 2">APO</strain>
    </source>
</reference>
<name>A0A1H3PX16_9FIRM</name>
<sequence>MTVELVHASRNRFVENIYRGDVVVVNEKGDILFELGNGKKTTYWRSSAKPFQVLPFVEAGGMETFRITGEELALMCASHGGEPEHVEKVRGLLEKIGFGEEDLRCGAASPMYQPAAKKILQQQQFWTALHNCCSGKHAGMLAMAALKNYPTEKYEVISHPVQQEALQVAADFTEMEATEIGIGVDGCGAPIYYLSLDKMAKAYARLSQPEAIHPESRAKAITTIGKAMTDHAWYVAGTGRLDTVLMEVSKGRLLAKLGADGVYGVSVMGEGIGISLKIESGVIRAIEPVIVELLRRLSFISDAEALEMEHRLDFAIYNHRKEVIGVLKPVF</sequence>
<dbReference type="PANTHER" id="PTHR42110:SF1">
    <property type="entry name" value="L-ASPARAGINASE, PUTATIVE (AFU_ORTHOLOGUE AFUA_3G11890)-RELATED"/>
    <property type="match status" value="1"/>
</dbReference>
<dbReference type="STRING" id="159292.SAMN05192546_107157"/>
<evidence type="ECO:0000313" key="2">
    <source>
        <dbReference type="Proteomes" id="UP000199230"/>
    </source>
</evidence>
<dbReference type="InterPro" id="IPR010349">
    <property type="entry name" value="Asparaginase_II"/>
</dbReference>
<evidence type="ECO:0000313" key="1">
    <source>
        <dbReference type="EMBL" id="SDZ05616.1"/>
    </source>
</evidence>
<dbReference type="EMBL" id="FNPV01000007">
    <property type="protein sequence ID" value="SDZ05616.1"/>
    <property type="molecule type" value="Genomic_DNA"/>
</dbReference>
<keyword evidence="2" id="KW-1185">Reference proteome</keyword>
<organism evidence="1 2">
    <name type="scientific">Tindallia californiensis</name>
    <dbReference type="NCBI Taxonomy" id="159292"/>
    <lineage>
        <taxon>Bacteria</taxon>
        <taxon>Bacillati</taxon>
        <taxon>Bacillota</taxon>
        <taxon>Clostridia</taxon>
        <taxon>Peptostreptococcales</taxon>
        <taxon>Tindalliaceae</taxon>
        <taxon>Tindallia</taxon>
    </lineage>
</organism>
<dbReference type="RefSeq" id="WP_093314418.1">
    <property type="nucleotide sequence ID" value="NZ_FNPV01000007.1"/>
</dbReference>
<proteinExistence type="predicted"/>
<dbReference type="PANTHER" id="PTHR42110">
    <property type="entry name" value="L-ASPARAGINASE, PUTATIVE (AFU_ORTHOLOGUE AFUA_3G11890)-RELATED"/>
    <property type="match status" value="1"/>
</dbReference>
<accession>A0A1H3PX16</accession>
<dbReference type="AlphaFoldDB" id="A0A1H3PX16"/>
<dbReference type="Proteomes" id="UP000199230">
    <property type="component" value="Unassembled WGS sequence"/>
</dbReference>
<gene>
    <name evidence="1" type="ORF">SAMN05192546_107157</name>
</gene>
<protein>
    <submittedName>
        <fullName evidence="1">L-asparaginase II</fullName>
    </submittedName>
</protein>